<dbReference type="PANTHER" id="PTHR31544">
    <property type="entry name" value="AIG2-LIKE PROTEIN D"/>
    <property type="match status" value="1"/>
</dbReference>
<reference evidence="4 5" key="1">
    <citation type="submission" date="2014-06" db="EMBL/GenBank/DDBJ databases">
        <title>Whole Genome Sequences of Three Symbiotic Endozoicomonas Bacteria.</title>
        <authorList>
            <person name="Neave M.J."/>
            <person name="Apprill A."/>
            <person name="Voolstra C.R."/>
        </authorList>
    </citation>
    <scope>NUCLEOTIDE SEQUENCE [LARGE SCALE GENOMIC DNA]</scope>
    <source>
        <strain evidence="4 5">DSM 22380</strain>
    </source>
</reference>
<accession>A0A081KFM3</accession>
<name>A0A081KFM3_9GAMM</name>
<keyword evidence="1" id="KW-0808">Transferase</keyword>
<evidence type="ECO:0000256" key="1">
    <source>
        <dbReference type="ARBA" id="ARBA00022679"/>
    </source>
</evidence>
<dbReference type="GO" id="GO:0016740">
    <property type="term" value="F:transferase activity"/>
    <property type="evidence" value="ECO:0007669"/>
    <property type="project" value="UniProtKB-KW"/>
</dbReference>
<feature type="domain" description="Gamma-glutamylcyclotransferase AIG2-like" evidence="3">
    <location>
        <begin position="4"/>
        <end position="105"/>
    </location>
</feature>
<dbReference type="Gene3D" id="3.10.490.10">
    <property type="entry name" value="Gamma-glutamyl cyclotransferase-like"/>
    <property type="match status" value="1"/>
</dbReference>
<dbReference type="EMBL" id="JOJP01000001">
    <property type="protein sequence ID" value="KEI72949.1"/>
    <property type="molecule type" value="Genomic_DNA"/>
</dbReference>
<dbReference type="PANTHER" id="PTHR31544:SF2">
    <property type="entry name" value="AIG2-LIKE PROTEIN D"/>
    <property type="match status" value="1"/>
</dbReference>
<evidence type="ECO:0000313" key="5">
    <source>
        <dbReference type="Proteomes" id="UP000027997"/>
    </source>
</evidence>
<proteinExistence type="predicted"/>
<gene>
    <name evidence="4" type="ORF">GV64_21485</name>
</gene>
<dbReference type="CDD" id="cd06661">
    <property type="entry name" value="GGCT_like"/>
    <property type="match status" value="1"/>
</dbReference>
<dbReference type="eggNOG" id="COG2105">
    <property type="taxonomic scope" value="Bacteria"/>
</dbReference>
<organism evidence="4 5">
    <name type="scientific">Endozoicomonas elysicola</name>
    <dbReference type="NCBI Taxonomy" id="305900"/>
    <lineage>
        <taxon>Bacteria</taxon>
        <taxon>Pseudomonadati</taxon>
        <taxon>Pseudomonadota</taxon>
        <taxon>Gammaproteobacteria</taxon>
        <taxon>Oceanospirillales</taxon>
        <taxon>Endozoicomonadaceae</taxon>
        <taxon>Endozoicomonas</taxon>
    </lineage>
</organism>
<dbReference type="AlphaFoldDB" id="A0A081KFM3"/>
<dbReference type="InterPro" id="IPR036568">
    <property type="entry name" value="GGCT-like_sf"/>
</dbReference>
<dbReference type="InterPro" id="IPR013024">
    <property type="entry name" value="GGCT-like"/>
</dbReference>
<dbReference type="InterPro" id="IPR045038">
    <property type="entry name" value="AIG2-like"/>
</dbReference>
<comment type="caution">
    <text evidence="4">The sequence shown here is derived from an EMBL/GenBank/DDBJ whole genome shotgun (WGS) entry which is preliminary data.</text>
</comment>
<dbReference type="InterPro" id="IPR009288">
    <property type="entry name" value="AIG2-like_dom"/>
</dbReference>
<evidence type="ECO:0000259" key="3">
    <source>
        <dbReference type="Pfam" id="PF06094"/>
    </source>
</evidence>
<sequence length="107" mass="12113">MQRLFVYGTLAPGRENHHILDKVSGTWESASIKGFLLDKGWGASMGYPGIMPSDEGDEVKGWVLSSGELARYWTAIDEFEGREYRRVPVMVKLKEQSVEAFVYAIRI</sequence>
<keyword evidence="5" id="KW-1185">Reference proteome</keyword>
<protein>
    <recommendedName>
        <fullName evidence="2">Putative gamma-glutamylcyclotransferase</fullName>
    </recommendedName>
</protein>
<evidence type="ECO:0000256" key="2">
    <source>
        <dbReference type="ARBA" id="ARBA00030602"/>
    </source>
</evidence>
<dbReference type="Proteomes" id="UP000027997">
    <property type="component" value="Unassembled WGS sequence"/>
</dbReference>
<dbReference type="SUPFAM" id="SSF110857">
    <property type="entry name" value="Gamma-glutamyl cyclotransferase-like"/>
    <property type="match status" value="1"/>
</dbReference>
<dbReference type="STRING" id="305900.GV64_21485"/>
<evidence type="ECO:0000313" key="4">
    <source>
        <dbReference type="EMBL" id="KEI72949.1"/>
    </source>
</evidence>
<dbReference type="Pfam" id="PF06094">
    <property type="entry name" value="GGACT"/>
    <property type="match status" value="1"/>
</dbReference>